<feature type="compositionally biased region" description="Basic residues" evidence="1">
    <location>
        <begin position="98"/>
        <end position="109"/>
    </location>
</feature>
<name>A0A974CSI3_XENLA</name>
<proteinExistence type="predicted"/>
<feature type="region of interest" description="Disordered" evidence="1">
    <location>
        <begin position="147"/>
        <end position="234"/>
    </location>
</feature>
<feature type="compositionally biased region" description="Polar residues" evidence="1">
    <location>
        <begin position="218"/>
        <end position="230"/>
    </location>
</feature>
<feature type="compositionally biased region" description="Low complexity" evidence="1">
    <location>
        <begin position="70"/>
        <end position="80"/>
    </location>
</feature>
<evidence type="ECO:0000313" key="3">
    <source>
        <dbReference type="Proteomes" id="UP000694892"/>
    </source>
</evidence>
<dbReference type="EMBL" id="CM004475">
    <property type="protein sequence ID" value="OCT77880.1"/>
    <property type="molecule type" value="Genomic_DNA"/>
</dbReference>
<reference evidence="3" key="1">
    <citation type="journal article" date="2016" name="Nature">
        <title>Genome evolution in the allotetraploid frog Xenopus laevis.</title>
        <authorList>
            <person name="Session A.M."/>
            <person name="Uno Y."/>
            <person name="Kwon T."/>
            <person name="Chapman J.A."/>
            <person name="Toyoda A."/>
            <person name="Takahashi S."/>
            <person name="Fukui A."/>
            <person name="Hikosaka A."/>
            <person name="Suzuki A."/>
            <person name="Kondo M."/>
            <person name="van Heeringen S.J."/>
            <person name="Quigley I."/>
            <person name="Heinz S."/>
            <person name="Ogino H."/>
            <person name="Ochi H."/>
            <person name="Hellsten U."/>
            <person name="Lyons J.B."/>
            <person name="Simakov O."/>
            <person name="Putnam N."/>
            <person name="Stites J."/>
            <person name="Kuroki Y."/>
            <person name="Tanaka T."/>
            <person name="Michiue T."/>
            <person name="Watanabe M."/>
            <person name="Bogdanovic O."/>
            <person name="Lister R."/>
            <person name="Georgiou G."/>
            <person name="Paranjpe S.S."/>
            <person name="van Kruijsbergen I."/>
            <person name="Shu S."/>
            <person name="Carlson J."/>
            <person name="Kinoshita T."/>
            <person name="Ohta Y."/>
            <person name="Mawaribuchi S."/>
            <person name="Jenkins J."/>
            <person name="Grimwood J."/>
            <person name="Schmutz J."/>
            <person name="Mitros T."/>
            <person name="Mozaffari S.V."/>
            <person name="Suzuki Y."/>
            <person name="Haramoto Y."/>
            <person name="Yamamoto T.S."/>
            <person name="Takagi C."/>
            <person name="Heald R."/>
            <person name="Miller K."/>
            <person name="Haudenschild C."/>
            <person name="Kitzman J."/>
            <person name="Nakayama T."/>
            <person name="Izutsu Y."/>
            <person name="Robert J."/>
            <person name="Fortriede J."/>
            <person name="Burns K."/>
            <person name="Lotay V."/>
            <person name="Karimi K."/>
            <person name="Yasuoka Y."/>
            <person name="Dichmann D.S."/>
            <person name="Flajnik M.F."/>
            <person name="Houston D.W."/>
            <person name="Shendure J."/>
            <person name="DuPasquier L."/>
            <person name="Vize P.D."/>
            <person name="Zorn A.M."/>
            <person name="Ito M."/>
            <person name="Marcotte E.M."/>
            <person name="Wallingford J.B."/>
            <person name="Ito Y."/>
            <person name="Asashima M."/>
            <person name="Ueno N."/>
            <person name="Matsuda Y."/>
            <person name="Veenstra G.J."/>
            <person name="Fujiyama A."/>
            <person name="Harland R.M."/>
            <person name="Taira M."/>
            <person name="Rokhsar D.S."/>
        </authorList>
    </citation>
    <scope>NUCLEOTIDE SEQUENCE [LARGE SCALE GENOMIC DNA]</scope>
    <source>
        <strain evidence="3">J</strain>
    </source>
</reference>
<gene>
    <name evidence="2" type="ORF">XELAEV_18028978mg</name>
</gene>
<accession>A0A974CSI3</accession>
<evidence type="ECO:0000313" key="2">
    <source>
        <dbReference type="EMBL" id="OCT77880.1"/>
    </source>
</evidence>
<dbReference type="Proteomes" id="UP000694892">
    <property type="component" value="Chromosome 5S"/>
</dbReference>
<protein>
    <submittedName>
        <fullName evidence="2">Uncharacterized protein</fullName>
    </submittedName>
</protein>
<evidence type="ECO:0000256" key="1">
    <source>
        <dbReference type="SAM" id="MobiDB-lite"/>
    </source>
</evidence>
<organism evidence="2 3">
    <name type="scientific">Xenopus laevis</name>
    <name type="common">African clawed frog</name>
    <dbReference type="NCBI Taxonomy" id="8355"/>
    <lineage>
        <taxon>Eukaryota</taxon>
        <taxon>Metazoa</taxon>
        <taxon>Chordata</taxon>
        <taxon>Craniata</taxon>
        <taxon>Vertebrata</taxon>
        <taxon>Euteleostomi</taxon>
        <taxon>Amphibia</taxon>
        <taxon>Batrachia</taxon>
        <taxon>Anura</taxon>
        <taxon>Pipoidea</taxon>
        <taxon>Pipidae</taxon>
        <taxon>Xenopodinae</taxon>
        <taxon>Xenopus</taxon>
        <taxon>Xenopus</taxon>
    </lineage>
</organism>
<sequence length="307" mass="33122">MADSLATQVRDRVLQQGSGWVEELLAELVPPFIHARDRTQRTAEGPARRSRLSPSPPRPNTRSARKRATARSASVRSKAANMEAGTPPVISAPTLPKRNTRVRAGKRPAARVPTPSPATVQAVRLPASMLPTKQSARATLQRGPLLTFAPDNLTAPPLSSGGDSDPPQSPNRSEQDSPATYSPSSSSHGSSEDRFRSKRRKTHRGSRRFRRSRRDDNGVQQQSPAATSPLPSRAGEYECSGAWVGASDQNREVLVALKQILGKLDASSATPQAELPSASTYKDVYFCGVSPLGSHLSAEIRDKILKN</sequence>
<feature type="compositionally biased region" description="Low complexity" evidence="1">
    <location>
        <begin position="156"/>
        <end position="166"/>
    </location>
</feature>
<feature type="region of interest" description="Disordered" evidence="1">
    <location>
        <begin position="31"/>
        <end position="128"/>
    </location>
</feature>
<dbReference type="AlphaFoldDB" id="A0A974CSI3"/>
<feature type="compositionally biased region" description="Basic residues" evidence="1">
    <location>
        <begin position="196"/>
        <end position="212"/>
    </location>
</feature>